<evidence type="ECO:0000313" key="3">
    <source>
        <dbReference type="EMBL" id="KAH9293670.1"/>
    </source>
</evidence>
<dbReference type="EMBL" id="JAHRHJ020000856">
    <property type="protein sequence ID" value="KAH9293670.1"/>
    <property type="molecule type" value="Genomic_DNA"/>
</dbReference>
<feature type="non-terminal residue" evidence="3">
    <location>
        <position position="63"/>
    </location>
</feature>
<name>A0AA38C3U7_TAXCH</name>
<evidence type="ECO:0000256" key="1">
    <source>
        <dbReference type="SAM" id="MobiDB-lite"/>
    </source>
</evidence>
<protein>
    <submittedName>
        <fullName evidence="3">Uncharacterized protein</fullName>
    </submittedName>
</protein>
<keyword evidence="2" id="KW-0472">Membrane</keyword>
<feature type="region of interest" description="Disordered" evidence="1">
    <location>
        <begin position="39"/>
        <end position="63"/>
    </location>
</feature>
<evidence type="ECO:0000313" key="4">
    <source>
        <dbReference type="Proteomes" id="UP000824469"/>
    </source>
</evidence>
<accession>A0AA38C3U7</accession>
<organism evidence="3 4">
    <name type="scientific">Taxus chinensis</name>
    <name type="common">Chinese yew</name>
    <name type="synonym">Taxus wallichiana var. chinensis</name>
    <dbReference type="NCBI Taxonomy" id="29808"/>
    <lineage>
        <taxon>Eukaryota</taxon>
        <taxon>Viridiplantae</taxon>
        <taxon>Streptophyta</taxon>
        <taxon>Embryophyta</taxon>
        <taxon>Tracheophyta</taxon>
        <taxon>Spermatophyta</taxon>
        <taxon>Pinopsida</taxon>
        <taxon>Pinidae</taxon>
        <taxon>Conifers II</taxon>
        <taxon>Cupressales</taxon>
        <taxon>Taxaceae</taxon>
        <taxon>Taxus</taxon>
    </lineage>
</organism>
<feature type="transmembrane region" description="Helical" evidence="2">
    <location>
        <begin position="20"/>
        <end position="40"/>
    </location>
</feature>
<gene>
    <name evidence="3" type="ORF">KI387_041127</name>
</gene>
<dbReference type="Proteomes" id="UP000824469">
    <property type="component" value="Unassembled WGS sequence"/>
</dbReference>
<comment type="caution">
    <text evidence="3">The sequence shown here is derived from an EMBL/GenBank/DDBJ whole genome shotgun (WGS) entry which is preliminary data.</text>
</comment>
<keyword evidence="2" id="KW-1133">Transmembrane helix</keyword>
<proteinExistence type="predicted"/>
<dbReference type="AlphaFoldDB" id="A0AA38C3U7"/>
<keyword evidence="4" id="KW-1185">Reference proteome</keyword>
<keyword evidence="2" id="KW-0812">Transmembrane</keyword>
<reference evidence="3 4" key="1">
    <citation type="journal article" date="2021" name="Nat. Plants">
        <title>The Taxus genome provides insights into paclitaxel biosynthesis.</title>
        <authorList>
            <person name="Xiong X."/>
            <person name="Gou J."/>
            <person name="Liao Q."/>
            <person name="Li Y."/>
            <person name="Zhou Q."/>
            <person name="Bi G."/>
            <person name="Li C."/>
            <person name="Du R."/>
            <person name="Wang X."/>
            <person name="Sun T."/>
            <person name="Guo L."/>
            <person name="Liang H."/>
            <person name="Lu P."/>
            <person name="Wu Y."/>
            <person name="Zhang Z."/>
            <person name="Ro D.K."/>
            <person name="Shang Y."/>
            <person name="Huang S."/>
            <person name="Yan J."/>
        </authorList>
    </citation>
    <scope>NUCLEOTIDE SEQUENCE [LARGE SCALE GENOMIC DNA]</scope>
    <source>
        <strain evidence="3">Ta-2019</strain>
    </source>
</reference>
<evidence type="ECO:0000256" key="2">
    <source>
        <dbReference type="SAM" id="Phobius"/>
    </source>
</evidence>
<sequence length="63" mass="6348">MVGGEGVGRGGGRGGGEPAWTYLLLLLALFHFGGGQRGLLGGGERPRVRRGGGKNDWGLGAGE</sequence>